<reference evidence="2 4" key="2">
    <citation type="journal article" date="2013" name="Nature">
        <title>Insights into bilaterian evolution from three spiralian genomes.</title>
        <authorList>
            <person name="Simakov O."/>
            <person name="Marletaz F."/>
            <person name="Cho S.J."/>
            <person name="Edsinger-Gonzales E."/>
            <person name="Havlak P."/>
            <person name="Hellsten U."/>
            <person name="Kuo D.H."/>
            <person name="Larsson T."/>
            <person name="Lv J."/>
            <person name="Arendt D."/>
            <person name="Savage R."/>
            <person name="Osoegawa K."/>
            <person name="de Jong P."/>
            <person name="Grimwood J."/>
            <person name="Chapman J.A."/>
            <person name="Shapiro H."/>
            <person name="Aerts A."/>
            <person name="Otillar R.P."/>
            <person name="Terry A.Y."/>
            <person name="Boore J.L."/>
            <person name="Grigoriev I.V."/>
            <person name="Lindberg D.R."/>
            <person name="Seaver E.C."/>
            <person name="Weisblat D.A."/>
            <person name="Putnam N.H."/>
            <person name="Rokhsar D.S."/>
        </authorList>
    </citation>
    <scope>NUCLEOTIDE SEQUENCE</scope>
    <source>
        <strain evidence="2 4">I ESC-2004</strain>
    </source>
</reference>
<reference evidence="4" key="1">
    <citation type="submission" date="2012-12" db="EMBL/GenBank/DDBJ databases">
        <authorList>
            <person name="Hellsten U."/>
            <person name="Grimwood J."/>
            <person name="Chapman J.A."/>
            <person name="Shapiro H."/>
            <person name="Aerts A."/>
            <person name="Otillar R.P."/>
            <person name="Terry A.Y."/>
            <person name="Boore J.L."/>
            <person name="Simakov O."/>
            <person name="Marletaz F."/>
            <person name="Cho S.-J."/>
            <person name="Edsinger-Gonzales E."/>
            <person name="Havlak P."/>
            <person name="Kuo D.-H."/>
            <person name="Larsson T."/>
            <person name="Lv J."/>
            <person name="Arendt D."/>
            <person name="Savage R."/>
            <person name="Osoegawa K."/>
            <person name="de Jong P."/>
            <person name="Lindberg D.R."/>
            <person name="Seaver E.C."/>
            <person name="Weisblat D.A."/>
            <person name="Putnam N.H."/>
            <person name="Grigoriev I.V."/>
            <person name="Rokhsar D.S."/>
        </authorList>
    </citation>
    <scope>NUCLEOTIDE SEQUENCE</scope>
    <source>
        <strain evidence="4">I ESC-2004</strain>
    </source>
</reference>
<reference evidence="3" key="3">
    <citation type="submission" date="2015-06" db="UniProtKB">
        <authorList>
            <consortium name="EnsemblMetazoa"/>
        </authorList>
    </citation>
    <scope>IDENTIFICATION</scope>
</reference>
<feature type="signal peptide" evidence="1">
    <location>
        <begin position="1"/>
        <end position="23"/>
    </location>
</feature>
<accession>R7V4P6</accession>
<dbReference type="EMBL" id="KB295123">
    <property type="protein sequence ID" value="ELU13539.1"/>
    <property type="molecule type" value="Genomic_DNA"/>
</dbReference>
<gene>
    <name evidence="2" type="ORF">CAPTEDRAFT_218234</name>
</gene>
<dbReference type="OrthoDB" id="5987729at2759"/>
<keyword evidence="4" id="KW-1185">Reference proteome</keyword>
<evidence type="ECO:0000256" key="1">
    <source>
        <dbReference type="SAM" id="SignalP"/>
    </source>
</evidence>
<evidence type="ECO:0008006" key="5">
    <source>
        <dbReference type="Google" id="ProtNLM"/>
    </source>
</evidence>
<dbReference type="EMBL" id="AMQN01005082">
    <property type="status" value="NOT_ANNOTATED_CDS"/>
    <property type="molecule type" value="Genomic_DNA"/>
</dbReference>
<dbReference type="PANTHER" id="PTHR10704:SF44">
    <property type="entry name" value="LD35051P-RELATED"/>
    <property type="match status" value="1"/>
</dbReference>
<dbReference type="Gene3D" id="3.40.50.300">
    <property type="entry name" value="P-loop containing nucleotide triphosphate hydrolases"/>
    <property type="match status" value="1"/>
</dbReference>
<dbReference type="HOGENOM" id="CLU_028381_2_1_1"/>
<dbReference type="AlphaFoldDB" id="R7V4P6"/>
<evidence type="ECO:0000313" key="2">
    <source>
        <dbReference type="EMBL" id="ELU13539.1"/>
    </source>
</evidence>
<sequence>MMPRKSMYFWGMLTLFTLGLVLHLMSELRRLSSQTEELHAHLKRLSVDEGQADHIDLQFLEPDMDGSLTTPPPFKTGVDIMKRNINITDNLKPLVAAATVAAAVGAAVAAGDSTGDTHDDLDDIEPDEAWIAKRKELIDAGEVHKVVIFGYMRGGTSLLLEVFNQDGRAHAWYEPLGAVYGHMYGLPQFRSYTKIVFSDKKNVVYRDITKLETDTFKDFFRGMFECDFDAMPFSVLVNTFLMRSRLAEDYVKCIQQFNDETAAKFEHMCLAKGCLTEHCAQTQNSATVAEAIQNDCAEYLSLARGDQTLDEIQRGKPAFSFNQKKMDCFLEYGQCMHGLKKHMTECLAQTKFQDLCRERKIRAAKVLRLKMKEYESLANEFPDLSLIFYTRDPRAIANSRQFGGNNVNQWITETKSLCKEMHQDFNQMEILNHKYPGLILNMRYEDLVEQPVEKLRKVYAHFREQPTESVKKWLVYAMFATDDDSDFGVHRKDSRETRDKWKSVYPQDVVDKVTKDPACEPILNLLGYT</sequence>
<dbReference type="InterPro" id="IPR027417">
    <property type="entry name" value="P-loop_NTPase"/>
</dbReference>
<dbReference type="EnsemblMetazoa" id="CapteT218234">
    <property type="protein sequence ID" value="CapteP218234"/>
    <property type="gene ID" value="CapteG218234"/>
</dbReference>
<dbReference type="PANTHER" id="PTHR10704">
    <property type="entry name" value="CARBOHYDRATE SULFOTRANSFERASE"/>
    <property type="match status" value="1"/>
</dbReference>
<dbReference type="Proteomes" id="UP000014760">
    <property type="component" value="Unassembled WGS sequence"/>
</dbReference>
<organism evidence="2">
    <name type="scientific">Capitella teleta</name>
    <name type="common">Polychaete worm</name>
    <dbReference type="NCBI Taxonomy" id="283909"/>
    <lineage>
        <taxon>Eukaryota</taxon>
        <taxon>Metazoa</taxon>
        <taxon>Spiralia</taxon>
        <taxon>Lophotrochozoa</taxon>
        <taxon>Annelida</taxon>
        <taxon>Polychaeta</taxon>
        <taxon>Sedentaria</taxon>
        <taxon>Scolecida</taxon>
        <taxon>Capitellidae</taxon>
        <taxon>Capitella</taxon>
    </lineage>
</organism>
<dbReference type="GO" id="GO:0006790">
    <property type="term" value="P:sulfur compound metabolic process"/>
    <property type="evidence" value="ECO:0007669"/>
    <property type="project" value="TreeGrafter"/>
</dbReference>
<dbReference type="SUPFAM" id="SSF52540">
    <property type="entry name" value="P-loop containing nucleoside triphosphate hydrolases"/>
    <property type="match status" value="1"/>
</dbReference>
<name>R7V4P6_CAPTE</name>
<dbReference type="InterPro" id="IPR051135">
    <property type="entry name" value="Gal/GlcNAc/GalNAc_ST"/>
</dbReference>
<dbReference type="Pfam" id="PF13469">
    <property type="entry name" value="Sulfotransfer_3"/>
    <property type="match status" value="1"/>
</dbReference>
<dbReference type="GO" id="GO:0006044">
    <property type="term" value="P:N-acetylglucosamine metabolic process"/>
    <property type="evidence" value="ECO:0007669"/>
    <property type="project" value="TreeGrafter"/>
</dbReference>
<evidence type="ECO:0000313" key="4">
    <source>
        <dbReference type="Proteomes" id="UP000014760"/>
    </source>
</evidence>
<protein>
    <recommendedName>
        <fullName evidence="5">Sulfotransferase domain-containing protein</fullName>
    </recommendedName>
</protein>
<evidence type="ECO:0000313" key="3">
    <source>
        <dbReference type="EnsemblMetazoa" id="CapteP218234"/>
    </source>
</evidence>
<proteinExistence type="predicted"/>
<feature type="chain" id="PRO_5008788738" description="Sulfotransferase domain-containing protein" evidence="1">
    <location>
        <begin position="24"/>
        <end position="529"/>
    </location>
</feature>
<keyword evidence="1" id="KW-0732">Signal</keyword>
<dbReference type="GO" id="GO:0001517">
    <property type="term" value="F:N-acetylglucosamine 6-O-sulfotransferase activity"/>
    <property type="evidence" value="ECO:0007669"/>
    <property type="project" value="TreeGrafter"/>
</dbReference>